<protein>
    <submittedName>
        <fullName evidence="3">Glutamate synthase domain-containing protein 1</fullName>
    </submittedName>
</protein>
<dbReference type="InterPro" id="IPR017932">
    <property type="entry name" value="GATase_2_dom"/>
</dbReference>
<evidence type="ECO:0000259" key="2">
    <source>
        <dbReference type="PROSITE" id="PS51278"/>
    </source>
</evidence>
<dbReference type="PROSITE" id="PS51278">
    <property type="entry name" value="GATASE_TYPE_2"/>
    <property type="match status" value="1"/>
</dbReference>
<keyword evidence="4" id="KW-1185">Reference proteome</keyword>
<dbReference type="PANTHER" id="PTHR39673:SF5">
    <property type="entry name" value="TUNGSTEN-CONTAINING FORMYLMETHANOFURAN DEHYDROGENASE 2 SUBUNIT C"/>
    <property type="match status" value="1"/>
</dbReference>
<evidence type="ECO:0000256" key="1">
    <source>
        <dbReference type="SAM" id="MobiDB-lite"/>
    </source>
</evidence>
<dbReference type="GO" id="GO:0016491">
    <property type="term" value="F:oxidoreductase activity"/>
    <property type="evidence" value="ECO:0007669"/>
    <property type="project" value="InterPro"/>
</dbReference>
<dbReference type="SUPFAM" id="SSF69336">
    <property type="entry name" value="Alpha subunit of glutamate synthase, C-terminal domain"/>
    <property type="match status" value="1"/>
</dbReference>
<dbReference type="Pfam" id="PF13522">
    <property type="entry name" value="GATase_6"/>
    <property type="match status" value="1"/>
</dbReference>
<dbReference type="Gene3D" id="3.60.20.10">
    <property type="entry name" value="Glutamine Phosphoribosylpyrophosphate, subunit 1, domain 1"/>
    <property type="match status" value="1"/>
</dbReference>
<name>A0A1H7XZV8_9BACT</name>
<dbReference type="PANTHER" id="PTHR39673">
    <property type="entry name" value="TUNGSTEN FORMYLMETHANOFURAN DEHYDROGENASE, SUBUNIT C (FWDC)"/>
    <property type="match status" value="1"/>
</dbReference>
<evidence type="ECO:0000313" key="3">
    <source>
        <dbReference type="EMBL" id="SEM39496.1"/>
    </source>
</evidence>
<dbReference type="InterPro" id="IPR002489">
    <property type="entry name" value="Glu_synth_asu_C"/>
</dbReference>
<dbReference type="InterPro" id="IPR036485">
    <property type="entry name" value="Glu_synth_asu_C_sf"/>
</dbReference>
<dbReference type="Proteomes" id="UP000198744">
    <property type="component" value="Unassembled WGS sequence"/>
</dbReference>
<dbReference type="AlphaFoldDB" id="A0A1H7XZV8"/>
<dbReference type="OrthoDB" id="9770094at2"/>
<dbReference type="SUPFAM" id="SSF56235">
    <property type="entry name" value="N-terminal nucleophile aminohydrolases (Ntn hydrolases)"/>
    <property type="match status" value="1"/>
</dbReference>
<proteinExistence type="predicted"/>
<dbReference type="RefSeq" id="WP_093883568.1">
    <property type="nucleotide sequence ID" value="NZ_FOBS01000013.1"/>
</dbReference>
<gene>
    <name evidence="3" type="ORF">SAMN04489760_11340</name>
</gene>
<organism evidence="3 4">
    <name type="scientific">Syntrophus gentianae</name>
    <dbReference type="NCBI Taxonomy" id="43775"/>
    <lineage>
        <taxon>Bacteria</taxon>
        <taxon>Pseudomonadati</taxon>
        <taxon>Thermodesulfobacteriota</taxon>
        <taxon>Syntrophia</taxon>
        <taxon>Syntrophales</taxon>
        <taxon>Syntrophaceae</taxon>
        <taxon>Syntrophus</taxon>
    </lineage>
</organism>
<accession>A0A1H7XZV8</accession>
<feature type="region of interest" description="Disordered" evidence="1">
    <location>
        <begin position="867"/>
        <end position="891"/>
    </location>
</feature>
<dbReference type="STRING" id="43775.SAMN04489760_11340"/>
<dbReference type="InterPro" id="IPR029055">
    <property type="entry name" value="Ntn_hydrolases_N"/>
</dbReference>
<sequence length="891" mass="99665">MDNAEKILLSRTALCSQVPDLPSNTEEEGGCGVTGFISSIPVTGKNIFEPSAQMHNRGNGKGGGIGAVGFVPEALGVSRQVLDEDYMLHIALIEAEVAGEIEDTFIKPYFRIDKSEKLATIDDYRSIGLEVRPPDILRYFVRVKDDVLDQFIQDNAFSSLDRRDAEDEFVYQNSFRINTRYYASLGEKKAFVMSHGRNMMILKIVGYAENVVRYYKLDDFKAHVWLAHQRYPTRGRVWHPGGCHPFSALNEALVHNGDFANYQAIYEYLKQRNYTPLFLTDTEEAALLLDLWSRVYKYPLEYLIEAMAPTSEMDFDMLPAEKQELYKAIQTHHVNASPDGPWFFIIARNDVRNSQFQLIGITDTAMLRPQVFALQEGEVSIGLICSEKQAIDATLISLEREDPRFGPIADKYWNARGGSYTDGGSFIFSLQDAGDGSENKKLICTDKFGKVIETSTDKLICDLSKPVAVTESCKEVEQKLAVLFSEKDPTEAAQKIFTYIRDQIGSFEPDSFRFAVETVKRYALERDEFKQTAIEALTRLNDRRFDTGRIKRSSVQHVLKINLDEIFSTTPLITENSEADFSRIDFTTRDQLRAPRKNERTLIIDAERFEPEGDLCDAVLIVAAYKLGWKRFIVYRYRGQRFTGCGFGPVVKDVRIDVYDSSGDYLASGIDGLEIHVHGNAQDQLCQIMKDGKLVVYGDVGQTFMYGAKGGAAYIMGNAAGRPLINAVGKPRVVINGTALDYLAESFMAGDPLNGGGFVILNGIGFNDHDGSIREYESPYPGSNIFSLASGGAIYVRDPRKKLVDEQLNGGQFVAITEVDWKLILPYLEENERLFDISIERLLTVDGQKRSPEGVYRKIIPQAAAGAQAKNDDGLSETEDEQAAMSCGGTA</sequence>
<dbReference type="Pfam" id="PF01493">
    <property type="entry name" value="GXGXG"/>
    <property type="match status" value="1"/>
</dbReference>
<reference evidence="3 4" key="1">
    <citation type="submission" date="2016-10" db="EMBL/GenBank/DDBJ databases">
        <authorList>
            <person name="de Groot N.N."/>
        </authorList>
    </citation>
    <scope>NUCLEOTIDE SEQUENCE [LARGE SCALE GENOMIC DNA]</scope>
    <source>
        <strain evidence="3 4">DSM 8423</strain>
    </source>
</reference>
<feature type="domain" description="Glutamine amidotransferase type-2" evidence="2">
    <location>
        <begin position="31"/>
        <end position="431"/>
    </location>
</feature>
<evidence type="ECO:0000313" key="4">
    <source>
        <dbReference type="Proteomes" id="UP000198744"/>
    </source>
</evidence>
<dbReference type="EMBL" id="FOBS01000013">
    <property type="protein sequence ID" value="SEM39496.1"/>
    <property type="molecule type" value="Genomic_DNA"/>
</dbReference>
<dbReference type="Gene3D" id="2.160.20.60">
    <property type="entry name" value="Glutamate synthase, alpha subunit, C-terminal domain"/>
    <property type="match status" value="1"/>
</dbReference>